<feature type="chain" id="PRO_5040860336" description="non-reducing end alpha-L-arabinofuranosidase" evidence="8">
    <location>
        <begin position="24"/>
        <end position="516"/>
    </location>
</feature>
<organism evidence="10 11">
    <name type="scientific">Aquiflexum gelatinilyticum</name>
    <dbReference type="NCBI Taxonomy" id="2961943"/>
    <lineage>
        <taxon>Bacteria</taxon>
        <taxon>Pseudomonadati</taxon>
        <taxon>Bacteroidota</taxon>
        <taxon>Cytophagia</taxon>
        <taxon>Cytophagales</taxon>
        <taxon>Cyclobacteriaceae</taxon>
        <taxon>Aquiflexum</taxon>
    </lineage>
</organism>
<keyword evidence="7" id="KW-0326">Glycosidase</keyword>
<dbReference type="GO" id="GO:0046373">
    <property type="term" value="P:L-arabinose metabolic process"/>
    <property type="evidence" value="ECO:0007669"/>
    <property type="project" value="InterPro"/>
</dbReference>
<keyword evidence="6" id="KW-0119">Carbohydrate metabolism</keyword>
<evidence type="ECO:0000256" key="2">
    <source>
        <dbReference type="ARBA" id="ARBA00007186"/>
    </source>
</evidence>
<evidence type="ECO:0000256" key="8">
    <source>
        <dbReference type="SAM" id="SignalP"/>
    </source>
</evidence>
<evidence type="ECO:0000256" key="5">
    <source>
        <dbReference type="ARBA" id="ARBA00022801"/>
    </source>
</evidence>
<dbReference type="InterPro" id="IPR017853">
    <property type="entry name" value="GH"/>
</dbReference>
<keyword evidence="5" id="KW-0378">Hydrolase</keyword>
<keyword evidence="11" id="KW-1185">Reference proteome</keyword>
<evidence type="ECO:0000259" key="9">
    <source>
        <dbReference type="SMART" id="SM00813"/>
    </source>
</evidence>
<dbReference type="Proteomes" id="UP001142175">
    <property type="component" value="Unassembled WGS sequence"/>
</dbReference>
<comment type="catalytic activity">
    <reaction evidence="1">
        <text>Hydrolysis of terminal non-reducing alpha-L-arabinofuranoside residues in alpha-L-arabinosides.</text>
        <dbReference type="EC" id="3.2.1.55"/>
    </reaction>
</comment>
<dbReference type="InterPro" id="IPR010720">
    <property type="entry name" value="Alpha-L-AF_C"/>
</dbReference>
<evidence type="ECO:0000256" key="1">
    <source>
        <dbReference type="ARBA" id="ARBA00001462"/>
    </source>
</evidence>
<dbReference type="Pfam" id="PF22848">
    <property type="entry name" value="ASD1_dom"/>
    <property type="match status" value="1"/>
</dbReference>
<dbReference type="PANTHER" id="PTHR43576">
    <property type="entry name" value="ALPHA-L-ARABINOFURANOSIDASE C-RELATED"/>
    <property type="match status" value="1"/>
</dbReference>
<dbReference type="SMART" id="SM00813">
    <property type="entry name" value="Alpha-L-AF_C"/>
    <property type="match status" value="1"/>
</dbReference>
<evidence type="ECO:0000256" key="7">
    <source>
        <dbReference type="ARBA" id="ARBA00023295"/>
    </source>
</evidence>
<evidence type="ECO:0000256" key="6">
    <source>
        <dbReference type="ARBA" id="ARBA00023277"/>
    </source>
</evidence>
<proteinExistence type="inferred from homology"/>
<name>A0A9X2P3P1_9BACT</name>
<feature type="signal peptide" evidence="8">
    <location>
        <begin position="1"/>
        <end position="23"/>
    </location>
</feature>
<dbReference type="EMBL" id="JANSUY010000007">
    <property type="protein sequence ID" value="MCR9015639.1"/>
    <property type="molecule type" value="Genomic_DNA"/>
</dbReference>
<evidence type="ECO:0000256" key="4">
    <source>
        <dbReference type="ARBA" id="ARBA00012670"/>
    </source>
</evidence>
<comment type="similarity">
    <text evidence="2">Belongs to the glycosyl hydrolase 51 family.</text>
</comment>
<feature type="domain" description="Alpha-L-arabinofuranosidase C-terminal" evidence="9">
    <location>
        <begin position="319"/>
        <end position="509"/>
    </location>
</feature>
<comment type="subunit">
    <text evidence="3">Homohexamer; trimer of dimers.</text>
</comment>
<protein>
    <recommendedName>
        <fullName evidence="4">non-reducing end alpha-L-arabinofuranosidase</fullName>
        <ecNumber evidence="4">3.2.1.55</ecNumber>
    </recommendedName>
</protein>
<sequence>MKTIVFKGITALAAFLISFISTAQTNRLIVNADQGSVIINKHIYGHFAEHLGRNIYGGIWVGPDSKIPNEEGYRLDVMKAIQKLEIPNLRWPGGCFADEYHWTDGIGNPKDRPTMINTHWGGVVEDNSFGTHEFMNFAKKIGAEPYITGNVGSGSVDEMSKWIEYINFDGVSPMSNLRKRNGQDEPWNIKYWGVGNENWGCGGNMTAEYYANEYRRYATYARDYGANKLYKIAGGANSNDYNWTEVLMKNIPLNMMDGLSVHYYTMTGSWTDKKSATVFDRETYLETLRKAAGIEELIERHGAIMDQYDPEKRIGMIVDEWGTWYQVEPGTNPGFLYQQNTMRDAHVAAISLNIFNKHADRVHMANLAQTVNVLQAIILTNDTDMILTPTYHVFDLYKPHKDATLLSHHLVTEEVSYGKEKLEALNVSTSKSPDGTVNISIANIHPDKKIDLDVVLRGISAKSVTAEYVTAPSIDSYNTFEKKEVVKKAAFKDFKLDKDNLKIAVPANSVLMVRVK</sequence>
<dbReference type="SUPFAM" id="SSF51011">
    <property type="entry name" value="Glycosyl hydrolase domain"/>
    <property type="match status" value="1"/>
</dbReference>
<accession>A0A9X2P3P1</accession>
<evidence type="ECO:0000313" key="11">
    <source>
        <dbReference type="Proteomes" id="UP001142175"/>
    </source>
</evidence>
<reference evidence="10" key="1">
    <citation type="submission" date="2022-08" db="EMBL/GenBank/DDBJ databases">
        <authorList>
            <person name="Zhang D."/>
        </authorList>
    </citation>
    <scope>NUCLEOTIDE SEQUENCE</scope>
    <source>
        <strain evidence="10">XJ19-11</strain>
    </source>
</reference>
<dbReference type="SUPFAM" id="SSF51445">
    <property type="entry name" value="(Trans)glycosidases"/>
    <property type="match status" value="1"/>
</dbReference>
<dbReference type="InterPro" id="IPR013780">
    <property type="entry name" value="Glyco_hydro_b"/>
</dbReference>
<dbReference type="GO" id="GO:0046556">
    <property type="term" value="F:alpha-L-arabinofuranosidase activity"/>
    <property type="evidence" value="ECO:0007669"/>
    <property type="project" value="UniProtKB-EC"/>
</dbReference>
<gene>
    <name evidence="10" type="ORF">NU887_11370</name>
</gene>
<dbReference type="Gene3D" id="2.60.40.1180">
    <property type="entry name" value="Golgi alpha-mannosidase II"/>
    <property type="match status" value="1"/>
</dbReference>
<dbReference type="RefSeq" id="WP_258423494.1">
    <property type="nucleotide sequence ID" value="NZ_JANSUY010000007.1"/>
</dbReference>
<dbReference type="PANTHER" id="PTHR43576:SF2">
    <property type="entry name" value="INTRACELLULAR EXO-ALPHA-L-ARABINOFURANOSIDASE 2"/>
    <property type="match status" value="1"/>
</dbReference>
<keyword evidence="8" id="KW-0732">Signal</keyword>
<comment type="caution">
    <text evidence="10">The sequence shown here is derived from an EMBL/GenBank/DDBJ whole genome shotgun (WGS) entry which is preliminary data.</text>
</comment>
<dbReference type="EC" id="3.2.1.55" evidence="4"/>
<dbReference type="AlphaFoldDB" id="A0A9X2P3P1"/>
<evidence type="ECO:0000313" key="10">
    <source>
        <dbReference type="EMBL" id="MCR9015639.1"/>
    </source>
</evidence>
<dbReference type="Pfam" id="PF06964">
    <property type="entry name" value="Alpha-L-AF_C"/>
    <property type="match status" value="1"/>
</dbReference>
<evidence type="ECO:0000256" key="3">
    <source>
        <dbReference type="ARBA" id="ARBA00011165"/>
    </source>
</evidence>
<dbReference type="GO" id="GO:0000272">
    <property type="term" value="P:polysaccharide catabolic process"/>
    <property type="evidence" value="ECO:0007669"/>
    <property type="project" value="TreeGrafter"/>
</dbReference>
<dbReference type="InterPro" id="IPR055235">
    <property type="entry name" value="ASD1_cat"/>
</dbReference>
<dbReference type="Gene3D" id="3.20.20.80">
    <property type="entry name" value="Glycosidases"/>
    <property type="match status" value="1"/>
</dbReference>